<dbReference type="Pfam" id="PF00378">
    <property type="entry name" value="ECH_1"/>
    <property type="match status" value="1"/>
</dbReference>
<evidence type="ECO:0000256" key="17">
    <source>
        <dbReference type="ARBA" id="ARBA00023709"/>
    </source>
</evidence>
<dbReference type="GO" id="GO:0008692">
    <property type="term" value="F:3-hydroxybutyryl-CoA epimerase activity"/>
    <property type="evidence" value="ECO:0007669"/>
    <property type="project" value="UniProtKB-EC"/>
</dbReference>
<comment type="caution">
    <text evidence="22">The sequence shown here is derived from an EMBL/GenBank/DDBJ whole genome shotgun (WGS) entry which is preliminary data.</text>
</comment>
<evidence type="ECO:0000259" key="21">
    <source>
        <dbReference type="Pfam" id="PF02737"/>
    </source>
</evidence>
<keyword evidence="10" id="KW-0520">NAD</keyword>
<keyword evidence="15" id="KW-0511">Multifunctional enzyme</keyword>
<keyword evidence="12" id="KW-0576">Peroxisome</keyword>
<evidence type="ECO:0000256" key="7">
    <source>
        <dbReference type="ARBA" id="ARBA00011245"/>
    </source>
</evidence>
<organism evidence="22 23">
    <name type="scientific">Populus tomentosa</name>
    <name type="common">Chinese white poplar</name>
    <dbReference type="NCBI Taxonomy" id="118781"/>
    <lineage>
        <taxon>Eukaryota</taxon>
        <taxon>Viridiplantae</taxon>
        <taxon>Streptophyta</taxon>
        <taxon>Embryophyta</taxon>
        <taxon>Tracheophyta</taxon>
        <taxon>Spermatophyta</taxon>
        <taxon>Magnoliopsida</taxon>
        <taxon>eudicotyledons</taxon>
        <taxon>Gunneridae</taxon>
        <taxon>Pentapetalae</taxon>
        <taxon>rosids</taxon>
        <taxon>fabids</taxon>
        <taxon>Malpighiales</taxon>
        <taxon>Salicaceae</taxon>
        <taxon>Saliceae</taxon>
        <taxon>Populus</taxon>
    </lineage>
</organism>
<evidence type="ECO:0000256" key="2">
    <source>
        <dbReference type="ARBA" id="ARBA00000765"/>
    </source>
</evidence>
<feature type="domain" description="3-hydroxyacyl-CoA dehydrogenase C-terminal" evidence="20">
    <location>
        <begin position="589"/>
        <end position="669"/>
    </location>
</feature>
<evidence type="ECO:0000313" key="23">
    <source>
        <dbReference type="Proteomes" id="UP000886885"/>
    </source>
</evidence>
<dbReference type="InterPro" id="IPR006176">
    <property type="entry name" value="3-OHacyl-CoA_DH_NAD-bd"/>
</dbReference>
<dbReference type="GO" id="GO:0003857">
    <property type="term" value="F:(3S)-3-hydroxyacyl-CoA dehydrogenase (NAD+) activity"/>
    <property type="evidence" value="ECO:0007669"/>
    <property type="project" value="TreeGrafter"/>
</dbReference>
<dbReference type="PANTHER" id="PTHR23309:SF49">
    <property type="entry name" value="PEROXISOMAL BIFUNCTIONAL ENZYME"/>
    <property type="match status" value="1"/>
</dbReference>
<dbReference type="GO" id="GO:0005777">
    <property type="term" value="C:peroxisome"/>
    <property type="evidence" value="ECO:0007669"/>
    <property type="project" value="UniProtKB-SubCell"/>
</dbReference>
<dbReference type="FunFam" id="1.10.1040.50:FF:000004">
    <property type="entry name" value="Peroxisomal fatty acid beta-oxidation multifunctional protein"/>
    <property type="match status" value="1"/>
</dbReference>
<keyword evidence="23" id="KW-1185">Reference proteome</keyword>
<evidence type="ECO:0000259" key="20">
    <source>
        <dbReference type="Pfam" id="PF00725"/>
    </source>
</evidence>
<dbReference type="CDD" id="cd06558">
    <property type="entry name" value="crotonase-like"/>
    <property type="match status" value="1"/>
</dbReference>
<feature type="domain" description="3-hydroxyacyl-CoA dehydrogenase NAD binding" evidence="21">
    <location>
        <begin position="340"/>
        <end position="425"/>
    </location>
</feature>
<proteinExistence type="inferred from homology"/>
<dbReference type="GO" id="GO:0004165">
    <property type="term" value="F:delta(3)-delta(2)-enoyl-CoA isomerase activity"/>
    <property type="evidence" value="ECO:0007669"/>
    <property type="project" value="UniProtKB-EC"/>
</dbReference>
<evidence type="ECO:0000256" key="16">
    <source>
        <dbReference type="ARBA" id="ARBA00023701"/>
    </source>
</evidence>
<accession>A0A8X8C3Q7</accession>
<evidence type="ECO:0000256" key="4">
    <source>
        <dbReference type="ARBA" id="ARBA00005005"/>
    </source>
</evidence>
<feature type="domain" description="3-hydroxyacyl-CoA dehydrogenase C-terminal" evidence="20">
    <location>
        <begin position="457"/>
        <end position="550"/>
    </location>
</feature>
<dbReference type="PROSITE" id="PS00067">
    <property type="entry name" value="3HCDH"/>
    <property type="match status" value="1"/>
</dbReference>
<comment type="catalytic activity">
    <reaction evidence="1">
        <text>a (3Z)-enoyl-CoA = a 4-saturated (2E)-enoyl-CoA</text>
        <dbReference type="Rhea" id="RHEA:45900"/>
        <dbReference type="ChEBI" id="CHEBI:85097"/>
        <dbReference type="ChEBI" id="CHEBI:85489"/>
        <dbReference type="EC" id="5.3.3.8"/>
    </reaction>
</comment>
<comment type="similarity">
    <text evidence="5">In the central section; belongs to the 3-hydroxyacyl-CoA dehydrogenase family.</text>
</comment>
<dbReference type="EMBL" id="JAAWWB010000036">
    <property type="protein sequence ID" value="KAG6739655.1"/>
    <property type="molecule type" value="Genomic_DNA"/>
</dbReference>
<comment type="pathway">
    <text evidence="4">Lipid metabolism; fatty acid beta-oxidation.</text>
</comment>
<evidence type="ECO:0000256" key="1">
    <source>
        <dbReference type="ARBA" id="ARBA00000452"/>
    </source>
</evidence>
<dbReference type="AlphaFoldDB" id="A0A8X8C3Q7"/>
<comment type="subcellular location">
    <subcellularLocation>
        <location evidence="3">Peroxisome</location>
    </subcellularLocation>
</comment>
<comment type="catalytic activity">
    <reaction evidence="16">
        <text>(3S)-3-hydroxybutanoyl-CoA = (3R)-3-hydroxybutanoyl-CoA</text>
        <dbReference type="Rhea" id="RHEA:21760"/>
        <dbReference type="ChEBI" id="CHEBI:57315"/>
        <dbReference type="ChEBI" id="CHEBI:57316"/>
        <dbReference type="EC" id="5.1.2.3"/>
    </reaction>
</comment>
<comment type="similarity">
    <text evidence="19">Belongs to the enoyl-CoA hydratase/isomerase family.</text>
</comment>
<comment type="subunit">
    <text evidence="7">Monomer.</text>
</comment>
<reference evidence="22" key="1">
    <citation type="journal article" date="2020" name="bioRxiv">
        <title>Hybrid origin of Populus tomentosa Carr. identified through genome sequencing and phylogenomic analysis.</title>
        <authorList>
            <person name="An X."/>
            <person name="Gao K."/>
            <person name="Chen Z."/>
            <person name="Li J."/>
            <person name="Yang X."/>
            <person name="Yang X."/>
            <person name="Zhou J."/>
            <person name="Guo T."/>
            <person name="Zhao T."/>
            <person name="Huang S."/>
            <person name="Miao D."/>
            <person name="Khan W.U."/>
            <person name="Rao P."/>
            <person name="Ye M."/>
            <person name="Lei B."/>
            <person name="Liao W."/>
            <person name="Wang J."/>
            <person name="Ji L."/>
            <person name="Li Y."/>
            <person name="Guo B."/>
            <person name="Mustafa N.S."/>
            <person name="Li S."/>
            <person name="Yun Q."/>
            <person name="Keller S.R."/>
            <person name="Mao J."/>
            <person name="Zhang R."/>
            <person name="Strauss S.H."/>
        </authorList>
    </citation>
    <scope>NUCLEOTIDE SEQUENCE</scope>
    <source>
        <strain evidence="22">GM15</strain>
        <tissue evidence="22">Leaf</tissue>
    </source>
</reference>
<evidence type="ECO:0000313" key="22">
    <source>
        <dbReference type="EMBL" id="KAG6739655.1"/>
    </source>
</evidence>
<dbReference type="Pfam" id="PF00725">
    <property type="entry name" value="3HCDH"/>
    <property type="match status" value="2"/>
</dbReference>
<comment type="catalytic activity">
    <reaction evidence="17">
        <text>a (3S)-3-hydroxyacyl-CoA = a (2E)-enoyl-CoA + H2O</text>
        <dbReference type="Rhea" id="RHEA:16105"/>
        <dbReference type="ChEBI" id="CHEBI:15377"/>
        <dbReference type="ChEBI" id="CHEBI:57318"/>
        <dbReference type="ChEBI" id="CHEBI:58856"/>
        <dbReference type="EC" id="4.2.1.17"/>
    </reaction>
</comment>
<dbReference type="OrthoDB" id="2018133at2759"/>
<evidence type="ECO:0000256" key="19">
    <source>
        <dbReference type="RuleBase" id="RU003707"/>
    </source>
</evidence>
<dbReference type="InterPro" id="IPR018376">
    <property type="entry name" value="Enoyl-CoA_hyd/isom_CS"/>
</dbReference>
<keyword evidence="14" id="KW-0456">Lyase</keyword>
<evidence type="ECO:0000256" key="10">
    <source>
        <dbReference type="ARBA" id="ARBA00023027"/>
    </source>
</evidence>
<evidence type="ECO:0000256" key="9">
    <source>
        <dbReference type="ARBA" id="ARBA00023002"/>
    </source>
</evidence>
<dbReference type="FunFam" id="3.90.226.10:FF:000025">
    <property type="entry name" value="Peroxisomal fatty acid beta-oxidation multifunctional protein"/>
    <property type="match status" value="1"/>
</dbReference>
<evidence type="ECO:0000256" key="13">
    <source>
        <dbReference type="ARBA" id="ARBA00023235"/>
    </source>
</evidence>
<evidence type="ECO:0000256" key="11">
    <source>
        <dbReference type="ARBA" id="ARBA00023098"/>
    </source>
</evidence>
<keyword evidence="11" id="KW-0443">Lipid metabolism</keyword>
<keyword evidence="13" id="KW-0413">Isomerase</keyword>
<dbReference type="GO" id="GO:0070403">
    <property type="term" value="F:NAD+ binding"/>
    <property type="evidence" value="ECO:0007669"/>
    <property type="project" value="InterPro"/>
</dbReference>
<keyword evidence="9" id="KW-0560">Oxidoreductase</keyword>
<comment type="similarity">
    <text evidence="6">In the N-terminal section; belongs to the enoyl-CoA hydratase/isomerase family.</text>
</comment>
<dbReference type="GO" id="GO:0004300">
    <property type="term" value="F:enoyl-CoA hydratase activity"/>
    <property type="evidence" value="ECO:0007669"/>
    <property type="project" value="UniProtKB-EC"/>
</dbReference>
<dbReference type="InterPro" id="IPR006108">
    <property type="entry name" value="3HC_DH_C"/>
</dbReference>
<evidence type="ECO:0000256" key="15">
    <source>
        <dbReference type="ARBA" id="ARBA00023268"/>
    </source>
</evidence>
<dbReference type="PROSITE" id="PS00166">
    <property type="entry name" value="ENOYL_COA_HYDRATASE"/>
    <property type="match status" value="1"/>
</dbReference>
<name>A0A8X8C3Q7_POPTO</name>
<dbReference type="Proteomes" id="UP000886885">
    <property type="component" value="Chromosome 18D"/>
</dbReference>
<sequence>MAKPHVTMEVGNDGVAVVTLVNPPVNALAIPSKYLLLPLSVLTINLRFFFVIDCVEFDGDAVIAGLKEKFDEATRRNDVKALVLTGKGGRFSGGFDINVFQKVHATGDISLMPDVSVDLVVNTIEDCKKPVVAAVEGLALGGGLELAMGCHARIAAPKTQLGLPELTLGVIPGFGGTQRLPRLLGLSKAIEIMLFSKPIMSEEGKKLGLIDAIVPSQELLKVSRQWALDISERRKPWLRSLHRTDKIGSLSEAREVLKAARQQAKKIAPNVPQHQACLDVMEEGIIHGGYNGVLKEAKVFKELVMTETSKGLVHVFFAQRMTSKIPKVTDVGLKPRHIKKVAVIGGGLMGSGIATAFIVSNIHVVLKEINSEYLQKGTKTIEANVRSLVTRGKLTRDKADKALSMLKGALDYSDFKDVDMVIEIVRTEKTSAQAILDLMTVGKTIKKVPVVVGNCTGFAVNRAFFPYTQSALILVHLGVDVFRIDKLISSFGLPMGPFQLQDLSGYGVALAVGKEFANAFPDRTFQSPLIDLLVKDGRNGKTNGKGYYIYEKGSKPRPDPSVLPVIEESRRRANIMPNGKPINITDKEIVEMILFPVVNEACRVLDEGVVVRASDLDTASVLGMSFPSYRGGIVFWADLVGPKHVYDSLKKWSQRFGDFYKPSKFLEERATGGIPLSAPASSSSGSRSRM</sequence>
<protein>
    <recommendedName>
        <fullName evidence="24">3-hydroxyacyl-CoA dehydrogenase</fullName>
    </recommendedName>
</protein>
<comment type="catalytic activity">
    <reaction evidence="18">
        <text>a 4-saturated-(3S)-3-hydroxyacyl-CoA = a (3E)-enoyl-CoA + H2O</text>
        <dbReference type="Rhea" id="RHEA:20724"/>
        <dbReference type="ChEBI" id="CHEBI:15377"/>
        <dbReference type="ChEBI" id="CHEBI:58521"/>
        <dbReference type="ChEBI" id="CHEBI:137480"/>
        <dbReference type="EC" id="4.2.1.17"/>
    </reaction>
</comment>
<evidence type="ECO:0000256" key="5">
    <source>
        <dbReference type="ARBA" id="ARBA00007005"/>
    </source>
</evidence>
<evidence type="ECO:0000256" key="8">
    <source>
        <dbReference type="ARBA" id="ARBA00022832"/>
    </source>
</evidence>
<dbReference type="GO" id="GO:0006635">
    <property type="term" value="P:fatty acid beta-oxidation"/>
    <property type="evidence" value="ECO:0007669"/>
    <property type="project" value="TreeGrafter"/>
</dbReference>
<evidence type="ECO:0000256" key="3">
    <source>
        <dbReference type="ARBA" id="ARBA00004275"/>
    </source>
</evidence>
<keyword evidence="8" id="KW-0276">Fatty acid metabolism</keyword>
<evidence type="ECO:0008006" key="24">
    <source>
        <dbReference type="Google" id="ProtNLM"/>
    </source>
</evidence>
<dbReference type="PANTHER" id="PTHR23309">
    <property type="entry name" value="3-HYDROXYACYL-COA DEHYROGENASE"/>
    <property type="match status" value="1"/>
</dbReference>
<evidence type="ECO:0000256" key="14">
    <source>
        <dbReference type="ARBA" id="ARBA00023239"/>
    </source>
</evidence>
<evidence type="ECO:0000256" key="12">
    <source>
        <dbReference type="ARBA" id="ARBA00023140"/>
    </source>
</evidence>
<gene>
    <name evidence="22" type="ORF">POTOM_057268</name>
</gene>
<evidence type="ECO:0000256" key="6">
    <source>
        <dbReference type="ARBA" id="ARBA00008750"/>
    </source>
</evidence>
<evidence type="ECO:0000256" key="18">
    <source>
        <dbReference type="ARBA" id="ARBA00023717"/>
    </source>
</evidence>
<comment type="catalytic activity">
    <reaction evidence="2">
        <text>a (3E)-enoyl-CoA = a 4-saturated (2E)-enoyl-CoA</text>
        <dbReference type="Rhea" id="RHEA:45228"/>
        <dbReference type="ChEBI" id="CHEBI:58521"/>
        <dbReference type="ChEBI" id="CHEBI:85097"/>
        <dbReference type="EC" id="5.3.3.8"/>
    </reaction>
</comment>
<dbReference type="InterPro" id="IPR001753">
    <property type="entry name" value="Enoyl-CoA_hydra/iso"/>
</dbReference>
<dbReference type="Pfam" id="PF02737">
    <property type="entry name" value="3HCDH_N"/>
    <property type="match status" value="1"/>
</dbReference>
<dbReference type="InterPro" id="IPR006180">
    <property type="entry name" value="3-OHacyl-CoA_DH_CS"/>
</dbReference>